<dbReference type="Proteomes" id="UP000027135">
    <property type="component" value="Unassembled WGS sequence"/>
</dbReference>
<reference evidence="1 2" key="1">
    <citation type="journal article" date="2014" name="Nat. Commun.">
        <title>Molecular traces of alternative social organization in a termite genome.</title>
        <authorList>
            <person name="Terrapon N."/>
            <person name="Li C."/>
            <person name="Robertson H.M."/>
            <person name="Ji L."/>
            <person name="Meng X."/>
            <person name="Booth W."/>
            <person name="Chen Z."/>
            <person name="Childers C.P."/>
            <person name="Glastad K.M."/>
            <person name="Gokhale K."/>
            <person name="Gowin J."/>
            <person name="Gronenberg W."/>
            <person name="Hermansen R.A."/>
            <person name="Hu H."/>
            <person name="Hunt B.G."/>
            <person name="Huylmans A.K."/>
            <person name="Khalil S.M."/>
            <person name="Mitchell R.D."/>
            <person name="Munoz-Torres M.C."/>
            <person name="Mustard J.A."/>
            <person name="Pan H."/>
            <person name="Reese J.T."/>
            <person name="Scharf M.E."/>
            <person name="Sun F."/>
            <person name="Vogel H."/>
            <person name="Xiao J."/>
            <person name="Yang W."/>
            <person name="Yang Z."/>
            <person name="Yang Z."/>
            <person name="Zhou J."/>
            <person name="Zhu J."/>
            <person name="Brent C.S."/>
            <person name="Elsik C.G."/>
            <person name="Goodisman M.A."/>
            <person name="Liberles D.A."/>
            <person name="Roe R.M."/>
            <person name="Vargo E.L."/>
            <person name="Vilcinskas A."/>
            <person name="Wang J."/>
            <person name="Bornberg-Bauer E."/>
            <person name="Korb J."/>
            <person name="Zhang G."/>
            <person name="Liebig J."/>
        </authorList>
    </citation>
    <scope>NUCLEOTIDE SEQUENCE [LARGE SCALE GENOMIC DNA]</scope>
    <source>
        <tissue evidence="1">Whole organism</tissue>
    </source>
</reference>
<accession>A0A067QVB3</accession>
<dbReference type="InParanoid" id="A0A067QVB3"/>
<gene>
    <name evidence="1" type="ORF">L798_00788</name>
</gene>
<sequence length="82" mass="9922">MRFSQTKSKETHEWGQYVQITEVVTTASIVRTVRNSREEPCHQPQPRRWRQYFHPKCSQFYELHIWSYFILIGPKNIPATEL</sequence>
<dbReference type="AlphaFoldDB" id="A0A067QVB3"/>
<dbReference type="EMBL" id="KK853332">
    <property type="protein sequence ID" value="KDR08376.1"/>
    <property type="molecule type" value="Genomic_DNA"/>
</dbReference>
<evidence type="ECO:0000313" key="1">
    <source>
        <dbReference type="EMBL" id="KDR08376.1"/>
    </source>
</evidence>
<keyword evidence="2" id="KW-1185">Reference proteome</keyword>
<organism evidence="1 2">
    <name type="scientific">Zootermopsis nevadensis</name>
    <name type="common">Dampwood termite</name>
    <dbReference type="NCBI Taxonomy" id="136037"/>
    <lineage>
        <taxon>Eukaryota</taxon>
        <taxon>Metazoa</taxon>
        <taxon>Ecdysozoa</taxon>
        <taxon>Arthropoda</taxon>
        <taxon>Hexapoda</taxon>
        <taxon>Insecta</taxon>
        <taxon>Pterygota</taxon>
        <taxon>Neoptera</taxon>
        <taxon>Polyneoptera</taxon>
        <taxon>Dictyoptera</taxon>
        <taxon>Blattodea</taxon>
        <taxon>Blattoidea</taxon>
        <taxon>Termitoidae</taxon>
        <taxon>Termopsidae</taxon>
        <taxon>Zootermopsis</taxon>
    </lineage>
</organism>
<name>A0A067QVB3_ZOONE</name>
<evidence type="ECO:0000313" key="2">
    <source>
        <dbReference type="Proteomes" id="UP000027135"/>
    </source>
</evidence>
<proteinExistence type="predicted"/>
<protein>
    <submittedName>
        <fullName evidence="1">Uncharacterized protein</fullName>
    </submittedName>
</protein>